<dbReference type="SUPFAM" id="SSF46689">
    <property type="entry name" value="Homeodomain-like"/>
    <property type="match status" value="1"/>
</dbReference>
<accession>G5IJP2</accession>
<evidence type="ECO:0000256" key="2">
    <source>
        <dbReference type="PROSITE-ProRule" id="PRU00335"/>
    </source>
</evidence>
<dbReference type="InterPro" id="IPR009057">
    <property type="entry name" value="Homeodomain-like_sf"/>
</dbReference>
<dbReference type="AlphaFoldDB" id="G5IJP2"/>
<reference evidence="4 5" key="1">
    <citation type="submission" date="2011-08" db="EMBL/GenBank/DDBJ databases">
        <title>The Genome Sequence of Clostridium hathewayi WAL-18680.</title>
        <authorList>
            <consortium name="The Broad Institute Genome Sequencing Platform"/>
            <person name="Earl A."/>
            <person name="Ward D."/>
            <person name="Feldgarden M."/>
            <person name="Gevers D."/>
            <person name="Finegold S.M."/>
            <person name="Summanen P.H."/>
            <person name="Molitoris D.R."/>
            <person name="Song M."/>
            <person name="Daigneault M."/>
            <person name="Allen-Vercoe E."/>
            <person name="Young S.K."/>
            <person name="Zeng Q."/>
            <person name="Gargeya S."/>
            <person name="Fitzgerald M."/>
            <person name="Haas B."/>
            <person name="Abouelleil A."/>
            <person name="Alvarado L."/>
            <person name="Arachchi H.M."/>
            <person name="Berlin A."/>
            <person name="Brown A."/>
            <person name="Chapman S.B."/>
            <person name="Chen Z."/>
            <person name="Dunbar C."/>
            <person name="Freedman E."/>
            <person name="Gearin G."/>
            <person name="Gellesch M."/>
            <person name="Goldberg J."/>
            <person name="Griggs A."/>
            <person name="Gujja S."/>
            <person name="Heiman D."/>
            <person name="Howarth C."/>
            <person name="Larson L."/>
            <person name="Lui A."/>
            <person name="MacDonald P.J.P."/>
            <person name="Montmayeur A."/>
            <person name="Murphy C."/>
            <person name="Neiman D."/>
            <person name="Pearson M."/>
            <person name="Priest M."/>
            <person name="Roberts A."/>
            <person name="Saif S."/>
            <person name="Shea T."/>
            <person name="Shenoy N."/>
            <person name="Sisk P."/>
            <person name="Stolte C."/>
            <person name="Sykes S."/>
            <person name="Wortman J."/>
            <person name="Nusbaum C."/>
            <person name="Birren B."/>
        </authorList>
    </citation>
    <scope>NUCLEOTIDE SEQUENCE [LARGE SCALE GENOMIC DNA]</scope>
    <source>
        <strain evidence="4 5">WAL-18680</strain>
    </source>
</reference>
<dbReference type="InterPro" id="IPR001647">
    <property type="entry name" value="HTH_TetR"/>
</dbReference>
<name>G5IJP2_9FIRM</name>
<keyword evidence="5" id="KW-1185">Reference proteome</keyword>
<comment type="caution">
    <text evidence="4">The sequence shown here is derived from an EMBL/GenBank/DDBJ whole genome shotgun (WGS) entry which is preliminary data.</text>
</comment>
<dbReference type="PANTHER" id="PTHR43479">
    <property type="entry name" value="ACREF/ENVCD OPERON REPRESSOR-RELATED"/>
    <property type="match status" value="1"/>
</dbReference>
<organism evidence="4 5">
    <name type="scientific">Hungatella hathewayi WAL-18680</name>
    <dbReference type="NCBI Taxonomy" id="742737"/>
    <lineage>
        <taxon>Bacteria</taxon>
        <taxon>Bacillati</taxon>
        <taxon>Bacillota</taxon>
        <taxon>Clostridia</taxon>
        <taxon>Lachnospirales</taxon>
        <taxon>Lachnospiraceae</taxon>
        <taxon>Hungatella</taxon>
    </lineage>
</organism>
<dbReference type="PANTHER" id="PTHR43479:SF11">
    <property type="entry name" value="ACREF_ENVCD OPERON REPRESSOR-RELATED"/>
    <property type="match status" value="1"/>
</dbReference>
<sequence>MPRVTEDYLTDKKNYILTCTGEILKEKPLYSVTMRDIIKKAGFSQGIIYHYYRSIDEIFVEYINKNTTYHLLEQNIDLLLQSEGTETEILSECIIAIGKYIEELLKSVGGKTCFELTVFYAYDVEKRAAIFPQLKFKQSLAYAQNKILEFVLNHIEKGIFYPQIPVQSMILFINSFIDGIAQNVAAGSAQGEDISIMFQTLAKAVIGFLEVRHGTDEKKH</sequence>
<dbReference type="PROSITE" id="PS50977">
    <property type="entry name" value="HTH_TETR_2"/>
    <property type="match status" value="1"/>
</dbReference>
<dbReference type="InterPro" id="IPR050624">
    <property type="entry name" value="HTH-type_Tx_Regulator"/>
</dbReference>
<dbReference type="Gene3D" id="1.10.357.10">
    <property type="entry name" value="Tetracycline Repressor, domain 2"/>
    <property type="match status" value="1"/>
</dbReference>
<evidence type="ECO:0000313" key="4">
    <source>
        <dbReference type="EMBL" id="EHI58262.1"/>
    </source>
</evidence>
<keyword evidence="1 2" id="KW-0238">DNA-binding</keyword>
<dbReference type="Pfam" id="PF00440">
    <property type="entry name" value="TetR_N"/>
    <property type="match status" value="1"/>
</dbReference>
<proteinExistence type="predicted"/>
<gene>
    <name evidence="4" type="ORF">HMPREF9473_03720</name>
</gene>
<feature type="DNA-binding region" description="H-T-H motif" evidence="2">
    <location>
        <begin position="33"/>
        <end position="52"/>
    </location>
</feature>
<dbReference type="RefSeq" id="WP_006781711.1">
    <property type="nucleotide sequence ID" value="NZ_JH379028.1"/>
</dbReference>
<dbReference type="HOGENOM" id="CLU_069356_15_8_9"/>
<dbReference type="PATRIC" id="fig|742737.3.peg.3700"/>
<evidence type="ECO:0000313" key="5">
    <source>
        <dbReference type="Proteomes" id="UP000005384"/>
    </source>
</evidence>
<dbReference type="Gene3D" id="1.10.10.60">
    <property type="entry name" value="Homeodomain-like"/>
    <property type="match status" value="1"/>
</dbReference>
<feature type="domain" description="HTH tetR-type" evidence="3">
    <location>
        <begin position="10"/>
        <end position="70"/>
    </location>
</feature>
<dbReference type="Proteomes" id="UP000005384">
    <property type="component" value="Unassembled WGS sequence"/>
</dbReference>
<dbReference type="OrthoDB" id="494991at2"/>
<protein>
    <recommendedName>
        <fullName evidence="3">HTH tetR-type domain-containing protein</fullName>
    </recommendedName>
</protein>
<dbReference type="GO" id="GO:0003677">
    <property type="term" value="F:DNA binding"/>
    <property type="evidence" value="ECO:0007669"/>
    <property type="project" value="UniProtKB-UniRule"/>
</dbReference>
<evidence type="ECO:0000259" key="3">
    <source>
        <dbReference type="PROSITE" id="PS50977"/>
    </source>
</evidence>
<dbReference type="EMBL" id="ADLN01000104">
    <property type="protein sequence ID" value="EHI58262.1"/>
    <property type="molecule type" value="Genomic_DNA"/>
</dbReference>
<evidence type="ECO:0000256" key="1">
    <source>
        <dbReference type="ARBA" id="ARBA00023125"/>
    </source>
</evidence>